<evidence type="ECO:0000313" key="1">
    <source>
        <dbReference type="EMBL" id="KIX91397.1"/>
    </source>
</evidence>
<accession>A0A0D6XS33</accession>
<gene>
    <name evidence="2" type="primary">ydeN</name>
    <name evidence="2" type="ORF">NCTC13832_01533</name>
    <name evidence="1" type="ORF">TP70_02420</name>
</gene>
<dbReference type="OrthoDB" id="9804993at2"/>
<protein>
    <submittedName>
        <fullName evidence="2">Hydrolase ydeN</fullName>
        <ecNumber evidence="2">3.-.-.-</ecNumber>
    </submittedName>
</protein>
<keyword evidence="3" id="KW-1185">Reference proteome</keyword>
<keyword evidence="2" id="KW-0378">Hydrolase</keyword>
<dbReference type="STRING" id="569857.TP70_02420"/>
<dbReference type="EMBL" id="JXWY01000014">
    <property type="protein sequence ID" value="KIX91397.1"/>
    <property type="molecule type" value="Genomic_DNA"/>
</dbReference>
<dbReference type="InterPro" id="IPR010662">
    <property type="entry name" value="RBBP9/YdeN"/>
</dbReference>
<dbReference type="InterPro" id="IPR029058">
    <property type="entry name" value="AB_hydrolase_fold"/>
</dbReference>
<reference evidence="2 4" key="2">
    <citation type="submission" date="2018-06" db="EMBL/GenBank/DDBJ databases">
        <authorList>
            <consortium name="Pathogen Informatics"/>
            <person name="Doyle S."/>
        </authorList>
    </citation>
    <scope>NUCLEOTIDE SEQUENCE [LARGE SCALE GENOMIC DNA]</scope>
    <source>
        <strain evidence="2 4">NCTC13832</strain>
    </source>
</reference>
<dbReference type="PANTHER" id="PTHR15394:SF3">
    <property type="entry name" value="SERINE HYDROLASE RBBP9"/>
    <property type="match status" value="1"/>
</dbReference>
<dbReference type="GO" id="GO:0016787">
    <property type="term" value="F:hydrolase activity"/>
    <property type="evidence" value="ECO:0007669"/>
    <property type="project" value="UniProtKB-KW"/>
</dbReference>
<dbReference type="SUPFAM" id="SSF53474">
    <property type="entry name" value="alpha/beta-Hydrolases"/>
    <property type="match status" value="1"/>
</dbReference>
<dbReference type="PANTHER" id="PTHR15394">
    <property type="entry name" value="SERINE HYDROLASE RBBP9"/>
    <property type="match status" value="1"/>
</dbReference>
<reference evidence="1 3" key="1">
    <citation type="submission" date="2015-01" db="EMBL/GenBank/DDBJ databases">
        <authorList>
            <person name="Guo J."/>
        </authorList>
    </citation>
    <scope>NUCLEOTIDE SEQUENCE [LARGE SCALE GENOMIC DNA]</scope>
    <source>
        <strain evidence="1 3">DSM 22147</strain>
    </source>
</reference>
<proteinExistence type="predicted"/>
<dbReference type="EMBL" id="UHDT01000001">
    <property type="protein sequence ID" value="SUM57832.1"/>
    <property type="molecule type" value="Genomic_DNA"/>
</dbReference>
<name>A0A0D6XS33_9STAP</name>
<evidence type="ECO:0000313" key="3">
    <source>
        <dbReference type="Proteomes" id="UP000032366"/>
    </source>
</evidence>
<organism evidence="2 4">
    <name type="scientific">Staphylococcus microti</name>
    <dbReference type="NCBI Taxonomy" id="569857"/>
    <lineage>
        <taxon>Bacteria</taxon>
        <taxon>Bacillati</taxon>
        <taxon>Bacillota</taxon>
        <taxon>Bacilli</taxon>
        <taxon>Bacillales</taxon>
        <taxon>Staphylococcaceae</taxon>
        <taxon>Staphylococcus</taxon>
    </lineage>
</organism>
<dbReference type="EC" id="3.-.-.-" evidence="2"/>
<dbReference type="AlphaFoldDB" id="A0A0D6XS33"/>
<dbReference type="Proteomes" id="UP000254100">
    <property type="component" value="Unassembled WGS sequence"/>
</dbReference>
<evidence type="ECO:0000313" key="4">
    <source>
        <dbReference type="Proteomes" id="UP000254100"/>
    </source>
</evidence>
<sequence length="190" mass="21825">MTNVYIIHGYQANSSDHWFPWLKNTLEIEGHDVTVLDLPNTERPNGDEWVQYMKEHITDVNKDTIFIAHSLGVITTLKFIQDLDVSKVGSLAMVSGFKGDLPDDRHLPDQEVLDSFFKWDLDFEKLHNKVIHMFGVGAKDDYVVPIDATRKLCEALDCKLYEQETGGHFCSQDGFNAFLFLKNKVLQKFD</sequence>
<dbReference type="Pfam" id="PF06821">
    <property type="entry name" value="Ser_hydrolase"/>
    <property type="match status" value="1"/>
</dbReference>
<evidence type="ECO:0000313" key="2">
    <source>
        <dbReference type="EMBL" id="SUM57832.1"/>
    </source>
</evidence>
<dbReference type="RefSeq" id="WP_044359075.1">
    <property type="nucleotide sequence ID" value="NZ_JXWY01000014.1"/>
</dbReference>
<dbReference type="Proteomes" id="UP000032366">
    <property type="component" value="Unassembled WGS sequence"/>
</dbReference>
<dbReference type="Gene3D" id="3.40.50.1820">
    <property type="entry name" value="alpha/beta hydrolase"/>
    <property type="match status" value="1"/>
</dbReference>